<feature type="compositionally biased region" description="Low complexity" evidence="1">
    <location>
        <begin position="84"/>
        <end position="98"/>
    </location>
</feature>
<evidence type="ECO:0000256" key="1">
    <source>
        <dbReference type="SAM" id="MobiDB-lite"/>
    </source>
</evidence>
<organism evidence="2">
    <name type="scientific">Panicum hallii</name>
    <dbReference type="NCBI Taxonomy" id="206008"/>
    <lineage>
        <taxon>Eukaryota</taxon>
        <taxon>Viridiplantae</taxon>
        <taxon>Streptophyta</taxon>
        <taxon>Embryophyta</taxon>
        <taxon>Tracheophyta</taxon>
        <taxon>Spermatophyta</taxon>
        <taxon>Magnoliopsida</taxon>
        <taxon>Liliopsida</taxon>
        <taxon>Poales</taxon>
        <taxon>Poaceae</taxon>
        <taxon>PACMAD clade</taxon>
        <taxon>Panicoideae</taxon>
        <taxon>Panicodae</taxon>
        <taxon>Paniceae</taxon>
        <taxon>Panicinae</taxon>
        <taxon>Panicum</taxon>
        <taxon>Panicum sect. Panicum</taxon>
    </lineage>
</organism>
<proteinExistence type="predicted"/>
<dbReference type="Proteomes" id="UP000243499">
    <property type="component" value="Chromosome 2"/>
</dbReference>
<sequence length="164" mass="17548">MANCPRLPPALTRISLPLPRQVQRVRPRSPPAAVPEAGAASGRGGGMRRWPGAATPRHVTRRRSLSSGVPGGASRPPSRRSPARRCTTSTRTSSAMSAVQVSSLSWHVRGSPRWPAMRRAQARGRSGGLPDAGRAGGCWLHRVWPCGEHAGRPHDGNLKVKGER</sequence>
<name>A0A2T8KMS0_9POAL</name>
<evidence type="ECO:0000313" key="2">
    <source>
        <dbReference type="EMBL" id="PVH63481.1"/>
    </source>
</evidence>
<gene>
    <name evidence="2" type="ORF">PAHAL_2G039600</name>
</gene>
<dbReference type="AlphaFoldDB" id="A0A2T8KMS0"/>
<feature type="region of interest" description="Disordered" evidence="1">
    <location>
        <begin position="1"/>
        <end position="99"/>
    </location>
</feature>
<dbReference type="Gramene" id="PVH63481">
    <property type="protein sequence ID" value="PVH63481"/>
    <property type="gene ID" value="PAHAL_2G039600"/>
</dbReference>
<accession>A0A2T8KMS0</accession>
<protein>
    <submittedName>
        <fullName evidence="2">Uncharacterized protein</fullName>
    </submittedName>
</protein>
<reference evidence="2" key="1">
    <citation type="submission" date="2018-04" db="EMBL/GenBank/DDBJ databases">
        <title>WGS assembly of Panicum hallii.</title>
        <authorList>
            <person name="Lovell J."/>
            <person name="Jenkins J."/>
            <person name="Lowry D."/>
            <person name="Mamidi S."/>
            <person name="Sreedasyam A."/>
            <person name="Weng X."/>
            <person name="Barry K."/>
            <person name="Bonette J."/>
            <person name="Campitelli B."/>
            <person name="Daum C."/>
            <person name="Gordon S."/>
            <person name="Gould B."/>
            <person name="Lipzen A."/>
            <person name="Macqueen A."/>
            <person name="Palacio-Mejia J."/>
            <person name="Plott C."/>
            <person name="Shakirov E."/>
            <person name="Shu S."/>
            <person name="Yoshinaga Y."/>
            <person name="Zane M."/>
            <person name="Rokhsar D."/>
            <person name="Grimwood J."/>
            <person name="Schmutz J."/>
            <person name="Juenger T."/>
        </authorList>
    </citation>
    <scope>NUCLEOTIDE SEQUENCE [LARGE SCALE GENOMIC DNA]</scope>
    <source>
        <strain evidence="2">FIL2</strain>
    </source>
</reference>
<feature type="compositionally biased region" description="Low complexity" evidence="1">
    <location>
        <begin position="66"/>
        <end position="76"/>
    </location>
</feature>
<dbReference type="EMBL" id="CM008047">
    <property type="protein sequence ID" value="PVH63481.1"/>
    <property type="molecule type" value="Genomic_DNA"/>
</dbReference>